<proteinExistence type="predicted"/>
<organism evidence="2 3">
    <name type="scientific">Panagrolaimus superbus</name>
    <dbReference type="NCBI Taxonomy" id="310955"/>
    <lineage>
        <taxon>Eukaryota</taxon>
        <taxon>Metazoa</taxon>
        <taxon>Ecdysozoa</taxon>
        <taxon>Nematoda</taxon>
        <taxon>Chromadorea</taxon>
        <taxon>Rhabditida</taxon>
        <taxon>Tylenchina</taxon>
        <taxon>Panagrolaimomorpha</taxon>
        <taxon>Panagrolaimoidea</taxon>
        <taxon>Panagrolaimidae</taxon>
        <taxon>Panagrolaimus</taxon>
    </lineage>
</organism>
<accession>A0A914XW11</accession>
<feature type="domain" description="Piwi" evidence="1">
    <location>
        <begin position="31"/>
        <end position="332"/>
    </location>
</feature>
<keyword evidence="2" id="KW-1185">Reference proteome</keyword>
<dbReference type="Pfam" id="PF02171">
    <property type="entry name" value="Piwi"/>
    <property type="match status" value="1"/>
</dbReference>
<dbReference type="InterPro" id="IPR012337">
    <property type="entry name" value="RNaseH-like_sf"/>
</dbReference>
<dbReference type="AlphaFoldDB" id="A0A914XW11"/>
<dbReference type="SUPFAM" id="SSF53098">
    <property type="entry name" value="Ribonuclease H-like"/>
    <property type="match status" value="1"/>
</dbReference>
<dbReference type="InterPro" id="IPR003165">
    <property type="entry name" value="Piwi"/>
</dbReference>
<dbReference type="PANTHER" id="PTHR22891">
    <property type="entry name" value="EUKARYOTIC TRANSLATION INITIATION FACTOR 2C"/>
    <property type="match status" value="1"/>
</dbReference>
<dbReference type="Gene3D" id="3.30.420.10">
    <property type="entry name" value="Ribonuclease H-like superfamily/Ribonuclease H"/>
    <property type="match status" value="1"/>
</dbReference>
<sequence length="373" mass="41815">MPKPIFKEFDTSSKQLNEWIQALNEFKLSKTIVLVIDNNKESHPIVKLAEALTGVQTQHLFFDTAFKVARGRPQTLENIVHKLNIKAGGINHLVDFGRNLKKINLAETLILALDVSHPTGDDYKGSTDEPSIGGLTGNYLPDPNEFAGLFFYQSPRQEAIDRTCLQIYVKKMLQEARKYRSIKNVILIRDAVSEGQYDMILEDELAAIDQSAKDLNIKAKLVGIIVTKDGNTRHFNVARGETSSMPPRSFVSFGSRYGFTQFFMTAHRSFAGTAKSVMITVIRDDLGLSTAELQFFLLGLTHMHQIVTAPVSIPAPLYQADVLAGRGQKVFRALKKYAERDIPKRDDGTIEYMQLSNLLNFNDANLPTTRYTA</sequence>
<evidence type="ECO:0000313" key="3">
    <source>
        <dbReference type="WBParaSite" id="PSU_v2.g10710.t1"/>
    </source>
</evidence>
<evidence type="ECO:0000313" key="2">
    <source>
        <dbReference type="Proteomes" id="UP000887577"/>
    </source>
</evidence>
<dbReference type="Proteomes" id="UP000887577">
    <property type="component" value="Unplaced"/>
</dbReference>
<protein>
    <submittedName>
        <fullName evidence="3">Piwi domain-containing protein</fullName>
    </submittedName>
</protein>
<reference evidence="3" key="1">
    <citation type="submission" date="2022-11" db="UniProtKB">
        <authorList>
            <consortium name="WormBaseParasite"/>
        </authorList>
    </citation>
    <scope>IDENTIFICATION</scope>
</reference>
<dbReference type="SMART" id="SM00950">
    <property type="entry name" value="Piwi"/>
    <property type="match status" value="1"/>
</dbReference>
<name>A0A914XW11_9BILA</name>
<dbReference type="WBParaSite" id="PSU_v2.g10710.t1">
    <property type="protein sequence ID" value="PSU_v2.g10710.t1"/>
    <property type="gene ID" value="PSU_v2.g10710"/>
</dbReference>
<dbReference type="PROSITE" id="PS50822">
    <property type="entry name" value="PIWI"/>
    <property type="match status" value="1"/>
</dbReference>
<evidence type="ECO:0000259" key="1">
    <source>
        <dbReference type="PROSITE" id="PS50822"/>
    </source>
</evidence>
<dbReference type="GO" id="GO:0003676">
    <property type="term" value="F:nucleic acid binding"/>
    <property type="evidence" value="ECO:0007669"/>
    <property type="project" value="InterPro"/>
</dbReference>
<dbReference type="Gene3D" id="3.40.50.2300">
    <property type="match status" value="1"/>
</dbReference>
<dbReference type="InterPro" id="IPR036397">
    <property type="entry name" value="RNaseH_sf"/>
</dbReference>